<accession>A0A5B7GR50</accession>
<reference evidence="2 3" key="1">
    <citation type="submission" date="2019-05" db="EMBL/GenBank/DDBJ databases">
        <title>Another draft genome of Portunus trituberculatus and its Hox gene families provides insights of decapod evolution.</title>
        <authorList>
            <person name="Jeong J.-H."/>
            <person name="Song I."/>
            <person name="Kim S."/>
            <person name="Choi T."/>
            <person name="Kim D."/>
            <person name="Ryu S."/>
            <person name="Kim W."/>
        </authorList>
    </citation>
    <scope>NUCLEOTIDE SEQUENCE [LARGE SCALE GENOMIC DNA]</scope>
    <source>
        <tissue evidence="2">Muscle</tissue>
    </source>
</reference>
<comment type="caution">
    <text evidence="2">The sequence shown here is derived from an EMBL/GenBank/DDBJ whole genome shotgun (WGS) entry which is preliminary data.</text>
</comment>
<dbReference type="EMBL" id="VSRR010017184">
    <property type="protein sequence ID" value="MPC60103.1"/>
    <property type="molecule type" value="Genomic_DNA"/>
</dbReference>
<evidence type="ECO:0000256" key="1">
    <source>
        <dbReference type="SAM" id="MobiDB-lite"/>
    </source>
</evidence>
<dbReference type="AlphaFoldDB" id="A0A5B7GR50"/>
<feature type="compositionally biased region" description="Polar residues" evidence="1">
    <location>
        <begin position="113"/>
        <end position="124"/>
    </location>
</feature>
<name>A0A5B7GR50_PORTR</name>
<feature type="compositionally biased region" description="Basic and acidic residues" evidence="1">
    <location>
        <begin position="24"/>
        <end position="63"/>
    </location>
</feature>
<gene>
    <name evidence="2" type="ORF">E2C01_054140</name>
</gene>
<proteinExistence type="predicted"/>
<organism evidence="2 3">
    <name type="scientific">Portunus trituberculatus</name>
    <name type="common">Swimming crab</name>
    <name type="synonym">Neptunus trituberculatus</name>
    <dbReference type="NCBI Taxonomy" id="210409"/>
    <lineage>
        <taxon>Eukaryota</taxon>
        <taxon>Metazoa</taxon>
        <taxon>Ecdysozoa</taxon>
        <taxon>Arthropoda</taxon>
        <taxon>Crustacea</taxon>
        <taxon>Multicrustacea</taxon>
        <taxon>Malacostraca</taxon>
        <taxon>Eumalacostraca</taxon>
        <taxon>Eucarida</taxon>
        <taxon>Decapoda</taxon>
        <taxon>Pleocyemata</taxon>
        <taxon>Brachyura</taxon>
        <taxon>Eubrachyura</taxon>
        <taxon>Portunoidea</taxon>
        <taxon>Portunidae</taxon>
        <taxon>Portuninae</taxon>
        <taxon>Portunus</taxon>
    </lineage>
</organism>
<feature type="region of interest" description="Disordered" evidence="1">
    <location>
        <begin position="113"/>
        <end position="149"/>
    </location>
</feature>
<protein>
    <submittedName>
        <fullName evidence="2">Uncharacterized protein</fullName>
    </submittedName>
</protein>
<evidence type="ECO:0000313" key="3">
    <source>
        <dbReference type="Proteomes" id="UP000324222"/>
    </source>
</evidence>
<feature type="region of interest" description="Disordered" evidence="1">
    <location>
        <begin position="14"/>
        <end position="63"/>
    </location>
</feature>
<evidence type="ECO:0000313" key="2">
    <source>
        <dbReference type="EMBL" id="MPC60103.1"/>
    </source>
</evidence>
<sequence length="149" mass="16917">MDVRRRLELRNEALWNGKMASQGLRKEGRRKEREGAEEYERGGKREESHNGRSYTKEKNCPEGKRYVVSAATKVSQGQATKAHYKTLAANIYDMTGHVSHSCFLECPAWPHSPTRTSSGISIPTSDKFPGTSMTPQEETRQRNRYIVGN</sequence>
<dbReference type="Proteomes" id="UP000324222">
    <property type="component" value="Unassembled WGS sequence"/>
</dbReference>
<keyword evidence="3" id="KW-1185">Reference proteome</keyword>